<gene>
    <name evidence="2" type="ORF">LPTSP3_g21880</name>
</gene>
<sequence length="125" mass="14392">MNRIYLSAFLSKYSLFIFFIFLAGFQNCSEKSRVADTPPDLSTLPDFSGKWQLEGEGNIVVIDIDKEAKIASFGEEKLVLEMDSLGVRLRPDDRENAIGYFLYSEIKDKTWIGTWDDRVVRLTRL</sequence>
<accession>A0ABM7USN7</accession>
<proteinExistence type="predicted"/>
<evidence type="ECO:0000313" key="2">
    <source>
        <dbReference type="EMBL" id="BDA79258.1"/>
    </source>
</evidence>
<protein>
    <recommendedName>
        <fullName evidence="4">Lipoprotein</fullName>
    </recommendedName>
</protein>
<reference evidence="2 3" key="1">
    <citation type="submission" date="2021-08" db="EMBL/GenBank/DDBJ databases">
        <title>Complete genome sequence of Leptospira kobayashii strain E30.</title>
        <authorList>
            <person name="Nakao R."/>
            <person name="Nakamura S."/>
            <person name="Masuzawa T."/>
            <person name="Koizumi N."/>
        </authorList>
    </citation>
    <scope>NUCLEOTIDE SEQUENCE [LARGE SCALE GENOMIC DNA]</scope>
    <source>
        <strain evidence="2 3">E30</strain>
    </source>
</reference>
<keyword evidence="3" id="KW-1185">Reference proteome</keyword>
<keyword evidence="1" id="KW-0812">Transmembrane</keyword>
<feature type="transmembrane region" description="Helical" evidence="1">
    <location>
        <begin position="6"/>
        <end position="25"/>
    </location>
</feature>
<keyword evidence="1" id="KW-0472">Membrane</keyword>
<evidence type="ECO:0008006" key="4">
    <source>
        <dbReference type="Google" id="ProtNLM"/>
    </source>
</evidence>
<dbReference type="RefSeq" id="WP_109019327.1">
    <property type="nucleotide sequence ID" value="NZ_AP025028.1"/>
</dbReference>
<dbReference type="EMBL" id="AP025028">
    <property type="protein sequence ID" value="BDA79258.1"/>
    <property type="molecule type" value="Genomic_DNA"/>
</dbReference>
<evidence type="ECO:0000256" key="1">
    <source>
        <dbReference type="SAM" id="Phobius"/>
    </source>
</evidence>
<evidence type="ECO:0000313" key="3">
    <source>
        <dbReference type="Proteomes" id="UP000245263"/>
    </source>
</evidence>
<keyword evidence="1" id="KW-1133">Transmembrane helix</keyword>
<dbReference type="Proteomes" id="UP000245263">
    <property type="component" value="Chromosome 1"/>
</dbReference>
<organism evidence="2 3">
    <name type="scientific">Leptospira kobayashii</name>
    <dbReference type="NCBI Taxonomy" id="1917830"/>
    <lineage>
        <taxon>Bacteria</taxon>
        <taxon>Pseudomonadati</taxon>
        <taxon>Spirochaetota</taxon>
        <taxon>Spirochaetia</taxon>
        <taxon>Leptospirales</taxon>
        <taxon>Leptospiraceae</taxon>
        <taxon>Leptospira</taxon>
    </lineage>
</organism>
<name>A0ABM7USN7_9LEPT</name>